<keyword evidence="4" id="KW-1185">Reference proteome</keyword>
<sequence length="185" mass="20083">MKASTSLALIGSAVAISSVNGGSLLAAVLRPRVVDEIWRGINITAAVFEVYNSISQPTCNSTDHCVQLATVPRCLELEGTAGCWCTLHDPIHYCANCMTSPTDDTTNPDRLGPPLKVTLTTTVVVPLFKRPLTLPIRREMGTNNRASYERADYGKEQSDGREKIKDDPKASPRSILCRVKRPGAT</sequence>
<dbReference type="AlphaFoldDB" id="A0A0C3QPY4"/>
<gene>
    <name evidence="3" type="ORF">M407DRAFT_5639</name>
</gene>
<evidence type="ECO:0000313" key="4">
    <source>
        <dbReference type="Proteomes" id="UP000054248"/>
    </source>
</evidence>
<feature type="region of interest" description="Disordered" evidence="1">
    <location>
        <begin position="143"/>
        <end position="185"/>
    </location>
</feature>
<dbReference type="Proteomes" id="UP000054248">
    <property type="component" value="Unassembled WGS sequence"/>
</dbReference>
<feature type="compositionally biased region" description="Basic and acidic residues" evidence="1">
    <location>
        <begin position="147"/>
        <end position="170"/>
    </location>
</feature>
<keyword evidence="2" id="KW-0732">Signal</keyword>
<accession>A0A0C3QPY4</accession>
<feature type="chain" id="PRO_5002177550" description="Extracellular membrane protein CFEM domain-containing protein" evidence="2">
    <location>
        <begin position="22"/>
        <end position="185"/>
    </location>
</feature>
<dbReference type="OrthoDB" id="3251621at2759"/>
<dbReference type="EMBL" id="KN822972">
    <property type="protein sequence ID" value="KIO30436.1"/>
    <property type="molecule type" value="Genomic_DNA"/>
</dbReference>
<evidence type="ECO:0000256" key="2">
    <source>
        <dbReference type="SAM" id="SignalP"/>
    </source>
</evidence>
<evidence type="ECO:0008006" key="5">
    <source>
        <dbReference type="Google" id="ProtNLM"/>
    </source>
</evidence>
<name>A0A0C3QPY4_9AGAM</name>
<dbReference type="STRING" id="1051891.A0A0C3QPY4"/>
<dbReference type="HOGENOM" id="CLU_1462375_0_0_1"/>
<evidence type="ECO:0000256" key="1">
    <source>
        <dbReference type="SAM" id="MobiDB-lite"/>
    </source>
</evidence>
<reference evidence="4" key="2">
    <citation type="submission" date="2015-01" db="EMBL/GenBank/DDBJ databases">
        <title>Evolutionary Origins and Diversification of the Mycorrhizal Mutualists.</title>
        <authorList>
            <consortium name="DOE Joint Genome Institute"/>
            <consortium name="Mycorrhizal Genomics Consortium"/>
            <person name="Kohler A."/>
            <person name="Kuo A."/>
            <person name="Nagy L.G."/>
            <person name="Floudas D."/>
            <person name="Copeland A."/>
            <person name="Barry K.W."/>
            <person name="Cichocki N."/>
            <person name="Veneault-Fourrey C."/>
            <person name="LaButti K."/>
            <person name="Lindquist E.A."/>
            <person name="Lipzen A."/>
            <person name="Lundell T."/>
            <person name="Morin E."/>
            <person name="Murat C."/>
            <person name="Riley R."/>
            <person name="Ohm R."/>
            <person name="Sun H."/>
            <person name="Tunlid A."/>
            <person name="Henrissat B."/>
            <person name="Grigoriev I.V."/>
            <person name="Hibbett D.S."/>
            <person name="Martin F."/>
        </authorList>
    </citation>
    <scope>NUCLEOTIDE SEQUENCE [LARGE SCALE GENOMIC DNA]</scope>
    <source>
        <strain evidence="4">MUT 4182</strain>
    </source>
</reference>
<proteinExistence type="predicted"/>
<protein>
    <recommendedName>
        <fullName evidence="5">Extracellular membrane protein CFEM domain-containing protein</fullName>
    </recommendedName>
</protein>
<feature type="signal peptide" evidence="2">
    <location>
        <begin position="1"/>
        <end position="21"/>
    </location>
</feature>
<organism evidence="3 4">
    <name type="scientific">Tulasnella calospora MUT 4182</name>
    <dbReference type="NCBI Taxonomy" id="1051891"/>
    <lineage>
        <taxon>Eukaryota</taxon>
        <taxon>Fungi</taxon>
        <taxon>Dikarya</taxon>
        <taxon>Basidiomycota</taxon>
        <taxon>Agaricomycotina</taxon>
        <taxon>Agaricomycetes</taxon>
        <taxon>Cantharellales</taxon>
        <taxon>Tulasnellaceae</taxon>
        <taxon>Tulasnella</taxon>
    </lineage>
</organism>
<evidence type="ECO:0000313" key="3">
    <source>
        <dbReference type="EMBL" id="KIO30436.1"/>
    </source>
</evidence>
<reference evidence="3 4" key="1">
    <citation type="submission" date="2014-04" db="EMBL/GenBank/DDBJ databases">
        <authorList>
            <consortium name="DOE Joint Genome Institute"/>
            <person name="Kuo A."/>
            <person name="Girlanda M."/>
            <person name="Perotto S."/>
            <person name="Kohler A."/>
            <person name="Nagy L.G."/>
            <person name="Floudas D."/>
            <person name="Copeland A."/>
            <person name="Barry K.W."/>
            <person name="Cichocki N."/>
            <person name="Veneault-Fourrey C."/>
            <person name="LaButti K."/>
            <person name="Lindquist E.A."/>
            <person name="Lipzen A."/>
            <person name="Lundell T."/>
            <person name="Morin E."/>
            <person name="Murat C."/>
            <person name="Sun H."/>
            <person name="Tunlid A."/>
            <person name="Henrissat B."/>
            <person name="Grigoriev I.V."/>
            <person name="Hibbett D.S."/>
            <person name="Martin F."/>
            <person name="Nordberg H.P."/>
            <person name="Cantor M.N."/>
            <person name="Hua S.X."/>
        </authorList>
    </citation>
    <scope>NUCLEOTIDE SEQUENCE [LARGE SCALE GENOMIC DNA]</scope>
    <source>
        <strain evidence="3 4">MUT 4182</strain>
    </source>
</reference>